<dbReference type="PANTHER" id="PTHR23504:SF15">
    <property type="entry name" value="MAJOR FACILITATOR SUPERFAMILY (MFS) PROFILE DOMAIN-CONTAINING PROTEIN"/>
    <property type="match status" value="1"/>
</dbReference>
<reference evidence="10 11" key="1">
    <citation type="submission" date="2019-02" db="EMBL/GenBank/DDBJ databases">
        <title>Deep-cultivation of Planctomycetes and their phenomic and genomic characterization uncovers novel biology.</title>
        <authorList>
            <person name="Wiegand S."/>
            <person name="Jogler M."/>
            <person name="Boedeker C."/>
            <person name="Pinto D."/>
            <person name="Vollmers J."/>
            <person name="Rivas-Marin E."/>
            <person name="Kohn T."/>
            <person name="Peeters S.H."/>
            <person name="Heuer A."/>
            <person name="Rast P."/>
            <person name="Oberbeckmann S."/>
            <person name="Bunk B."/>
            <person name="Jeske O."/>
            <person name="Meyerdierks A."/>
            <person name="Storesund J.E."/>
            <person name="Kallscheuer N."/>
            <person name="Luecker S."/>
            <person name="Lage O.M."/>
            <person name="Pohl T."/>
            <person name="Merkel B.J."/>
            <person name="Hornburger P."/>
            <person name="Mueller R.-W."/>
            <person name="Bruemmer F."/>
            <person name="Labrenz M."/>
            <person name="Spormann A.M."/>
            <person name="Op Den Camp H."/>
            <person name="Overmann J."/>
            <person name="Amann R."/>
            <person name="Jetten M.S.M."/>
            <person name="Mascher T."/>
            <person name="Medema M.H."/>
            <person name="Devos D.P."/>
            <person name="Kaster A.-K."/>
            <person name="Ovreas L."/>
            <person name="Rohde M."/>
            <person name="Galperin M.Y."/>
            <person name="Jogler C."/>
        </authorList>
    </citation>
    <scope>NUCLEOTIDE SEQUENCE [LARGE SCALE GENOMIC DNA]</scope>
    <source>
        <strain evidence="10 11">Pla52o</strain>
    </source>
</reference>
<keyword evidence="6 8" id="KW-1133">Transmembrane helix</keyword>
<feature type="transmembrane region" description="Helical" evidence="8">
    <location>
        <begin position="268"/>
        <end position="290"/>
    </location>
</feature>
<gene>
    <name evidence="10" type="primary">tetA</name>
    <name evidence="10" type="ORF">Pla52o_52120</name>
</gene>
<keyword evidence="4" id="KW-0813">Transport</keyword>
<feature type="transmembrane region" description="Helical" evidence="8">
    <location>
        <begin position="65"/>
        <end position="85"/>
    </location>
</feature>
<feature type="transmembrane region" description="Helical" evidence="8">
    <location>
        <begin position="121"/>
        <end position="143"/>
    </location>
</feature>
<comment type="caution">
    <text evidence="10">The sequence shown here is derived from an EMBL/GenBank/DDBJ whole genome shotgun (WGS) entry which is preliminary data.</text>
</comment>
<proteinExistence type="inferred from homology"/>
<dbReference type="Proteomes" id="UP000316304">
    <property type="component" value="Unassembled WGS sequence"/>
</dbReference>
<evidence type="ECO:0000256" key="6">
    <source>
        <dbReference type="ARBA" id="ARBA00022989"/>
    </source>
</evidence>
<dbReference type="AlphaFoldDB" id="A0A5C6BZV8"/>
<feature type="transmembrane region" description="Helical" evidence="8">
    <location>
        <begin position="231"/>
        <end position="248"/>
    </location>
</feature>
<dbReference type="GO" id="GO:0022857">
    <property type="term" value="F:transmembrane transporter activity"/>
    <property type="evidence" value="ECO:0007669"/>
    <property type="project" value="InterPro"/>
</dbReference>
<evidence type="ECO:0000313" key="11">
    <source>
        <dbReference type="Proteomes" id="UP000316304"/>
    </source>
</evidence>
<feature type="transmembrane region" description="Helical" evidence="8">
    <location>
        <begin position="302"/>
        <end position="318"/>
    </location>
</feature>
<dbReference type="CDD" id="cd17388">
    <property type="entry name" value="MFS_TetA"/>
    <property type="match status" value="1"/>
</dbReference>
<dbReference type="PROSITE" id="PS00216">
    <property type="entry name" value="SUGAR_TRANSPORT_1"/>
    <property type="match status" value="1"/>
</dbReference>
<accession>A0A5C6BZV8</accession>
<comment type="subcellular location">
    <subcellularLocation>
        <location evidence="2">Membrane</location>
        <topology evidence="2">Multi-pass membrane protein</topology>
    </subcellularLocation>
</comment>
<feature type="transmembrane region" description="Helical" evidence="8">
    <location>
        <begin position="25"/>
        <end position="45"/>
    </location>
</feature>
<keyword evidence="7 8" id="KW-0472">Membrane</keyword>
<dbReference type="InterPro" id="IPR005829">
    <property type="entry name" value="Sugar_transporter_CS"/>
</dbReference>
<sequence>MSDLNNDFPDPDTPSPSLPRQKRKAAIAFILLTLFIDILGIGIVIPVLPELIQELIGADESGASFYVGVIGAMYALMQFLFAPILGALSDRFGRRPILLVSLFGLGIDFLIQGFAPNIWWLLIGRLLAGVMGASITTANAYIADVSTDENRARNFGLVGMMFGLGFTIGPALGGMLGAYNLRWPFFLAAGLALLNWMYGYFVLPESLPKENRSEFQLSSGNPFRTLRQLKVYPFVVGLTVVFLCKSLAQRGLESVWVLYTGYRFDWDAAANGKALGLVGIMAIIVQGGLVRPIIKRYGERNAVLFGTLVSAIAFAGYGLADQAWMIPCVIVFGSLGGLAGPAIQSLITGAVSESDQGKVQGALTSLVSLTNVIAPLFFTAGLFKYFTSDHAPAAIPGAPFLAGAVLITISLVVAIQVFYRFPREETVERDSVEAESNYDAT</sequence>
<keyword evidence="11" id="KW-1185">Reference proteome</keyword>
<evidence type="ECO:0000259" key="9">
    <source>
        <dbReference type="PROSITE" id="PS50850"/>
    </source>
</evidence>
<evidence type="ECO:0000256" key="7">
    <source>
        <dbReference type="ARBA" id="ARBA00023136"/>
    </source>
</evidence>
<feature type="transmembrane region" description="Helical" evidence="8">
    <location>
        <begin position="363"/>
        <end position="386"/>
    </location>
</feature>
<dbReference type="PROSITE" id="PS50850">
    <property type="entry name" value="MFS"/>
    <property type="match status" value="1"/>
</dbReference>
<evidence type="ECO:0000256" key="5">
    <source>
        <dbReference type="ARBA" id="ARBA00022692"/>
    </source>
</evidence>
<feature type="domain" description="Major facilitator superfamily (MFS) profile" evidence="9">
    <location>
        <begin position="26"/>
        <end position="422"/>
    </location>
</feature>
<feature type="transmembrane region" description="Helical" evidence="8">
    <location>
        <begin position="324"/>
        <end position="351"/>
    </location>
</feature>
<name>A0A5C6BZV8_9BACT</name>
<feature type="transmembrane region" description="Helical" evidence="8">
    <location>
        <begin position="155"/>
        <end position="179"/>
    </location>
</feature>
<dbReference type="SUPFAM" id="SSF103473">
    <property type="entry name" value="MFS general substrate transporter"/>
    <property type="match status" value="1"/>
</dbReference>
<keyword evidence="5 8" id="KW-0812">Transmembrane</keyword>
<feature type="transmembrane region" description="Helical" evidence="8">
    <location>
        <begin position="185"/>
        <end position="203"/>
    </location>
</feature>
<comment type="similarity">
    <text evidence="3">Belongs to the major facilitator superfamily. TCR/Tet family.</text>
</comment>
<dbReference type="PANTHER" id="PTHR23504">
    <property type="entry name" value="MAJOR FACILITATOR SUPERFAMILY DOMAIN-CONTAINING PROTEIN 10"/>
    <property type="match status" value="1"/>
</dbReference>
<evidence type="ECO:0000256" key="4">
    <source>
        <dbReference type="ARBA" id="ARBA00022448"/>
    </source>
</evidence>
<dbReference type="InterPro" id="IPR036259">
    <property type="entry name" value="MFS_trans_sf"/>
</dbReference>
<comment type="function">
    <text evidence="1">Resistance to tetracycline by an active tetracycline efflux. This is an energy-dependent process that decreases the accumulation of the antibiotic in whole cells. This protein functions as a metal-tetracycline/H(+) antiporter.</text>
</comment>
<dbReference type="Pfam" id="PF07690">
    <property type="entry name" value="MFS_1"/>
    <property type="match status" value="1"/>
</dbReference>
<evidence type="ECO:0000256" key="3">
    <source>
        <dbReference type="ARBA" id="ARBA00007520"/>
    </source>
</evidence>
<dbReference type="InterPro" id="IPR020846">
    <property type="entry name" value="MFS_dom"/>
</dbReference>
<dbReference type="GO" id="GO:0016020">
    <property type="term" value="C:membrane"/>
    <property type="evidence" value="ECO:0007669"/>
    <property type="project" value="UniProtKB-SubCell"/>
</dbReference>
<dbReference type="InterPro" id="IPR001958">
    <property type="entry name" value="Tet-R_TetA/multi-R_MdtG-like"/>
</dbReference>
<evidence type="ECO:0000313" key="10">
    <source>
        <dbReference type="EMBL" id="TWU17408.1"/>
    </source>
</evidence>
<dbReference type="Gene3D" id="1.20.1250.20">
    <property type="entry name" value="MFS general substrate transporter like domains"/>
    <property type="match status" value="1"/>
</dbReference>
<dbReference type="RefSeq" id="WP_231612621.1">
    <property type="nucleotide sequence ID" value="NZ_SJPT01000012.1"/>
</dbReference>
<dbReference type="PRINTS" id="PR01035">
    <property type="entry name" value="TCRTETA"/>
</dbReference>
<feature type="transmembrane region" description="Helical" evidence="8">
    <location>
        <begin position="97"/>
        <end position="115"/>
    </location>
</feature>
<feature type="transmembrane region" description="Helical" evidence="8">
    <location>
        <begin position="398"/>
        <end position="419"/>
    </location>
</feature>
<dbReference type="InterPro" id="IPR011701">
    <property type="entry name" value="MFS"/>
</dbReference>
<evidence type="ECO:0000256" key="8">
    <source>
        <dbReference type="SAM" id="Phobius"/>
    </source>
</evidence>
<organism evidence="10 11">
    <name type="scientific">Novipirellula galeiformis</name>
    <dbReference type="NCBI Taxonomy" id="2528004"/>
    <lineage>
        <taxon>Bacteria</taxon>
        <taxon>Pseudomonadati</taxon>
        <taxon>Planctomycetota</taxon>
        <taxon>Planctomycetia</taxon>
        <taxon>Pirellulales</taxon>
        <taxon>Pirellulaceae</taxon>
        <taxon>Novipirellula</taxon>
    </lineage>
</organism>
<evidence type="ECO:0000256" key="1">
    <source>
        <dbReference type="ARBA" id="ARBA00003279"/>
    </source>
</evidence>
<evidence type="ECO:0000256" key="2">
    <source>
        <dbReference type="ARBA" id="ARBA00004141"/>
    </source>
</evidence>
<dbReference type="EMBL" id="SJPT01000012">
    <property type="protein sequence ID" value="TWU17408.1"/>
    <property type="molecule type" value="Genomic_DNA"/>
</dbReference>
<protein>
    <submittedName>
        <fullName evidence="10">Tetracycline resistance protein, class C</fullName>
    </submittedName>
</protein>